<feature type="compositionally biased region" description="Polar residues" evidence="5">
    <location>
        <begin position="225"/>
        <end position="237"/>
    </location>
</feature>
<dbReference type="SUPFAM" id="SSF74653">
    <property type="entry name" value="TolA/TonB C-terminal domain"/>
    <property type="match status" value="1"/>
</dbReference>
<dbReference type="GO" id="GO:0016020">
    <property type="term" value="C:membrane"/>
    <property type="evidence" value="ECO:0007669"/>
    <property type="project" value="UniProtKB-SubCell"/>
</dbReference>
<keyword evidence="4 6" id="KW-0472">Membrane</keyword>
<feature type="compositionally biased region" description="Basic and acidic residues" evidence="5">
    <location>
        <begin position="101"/>
        <end position="200"/>
    </location>
</feature>
<protein>
    <submittedName>
        <fullName evidence="7">Colicin import membrane protein</fullName>
    </submittedName>
</protein>
<dbReference type="AlphaFoldDB" id="A0A7X0PJY1"/>
<evidence type="ECO:0000256" key="5">
    <source>
        <dbReference type="SAM" id="MobiDB-lite"/>
    </source>
</evidence>
<evidence type="ECO:0000313" key="7">
    <source>
        <dbReference type="EMBL" id="MBB6562984.1"/>
    </source>
</evidence>
<name>A0A7X0PJY1_9BURK</name>
<keyword evidence="3 6" id="KW-1133">Transmembrane helix</keyword>
<keyword evidence="8" id="KW-1185">Reference proteome</keyword>
<dbReference type="InterPro" id="IPR006260">
    <property type="entry name" value="TonB/TolA_C"/>
</dbReference>
<comment type="caution">
    <text evidence="7">The sequence shown here is derived from an EMBL/GenBank/DDBJ whole genome shotgun (WGS) entry which is preliminary data.</text>
</comment>
<evidence type="ECO:0000313" key="8">
    <source>
        <dbReference type="Proteomes" id="UP000575083"/>
    </source>
</evidence>
<dbReference type="NCBIfam" id="TIGR01352">
    <property type="entry name" value="tonB_Cterm"/>
    <property type="match status" value="1"/>
</dbReference>
<gene>
    <name evidence="7" type="ORF">HNP48_005701</name>
</gene>
<accession>A0A7X0PJY1</accession>
<organism evidence="7 8">
    <name type="scientific">Acidovorax soli</name>
    <dbReference type="NCBI Taxonomy" id="592050"/>
    <lineage>
        <taxon>Bacteria</taxon>
        <taxon>Pseudomonadati</taxon>
        <taxon>Pseudomonadota</taxon>
        <taxon>Betaproteobacteria</taxon>
        <taxon>Burkholderiales</taxon>
        <taxon>Comamonadaceae</taxon>
        <taxon>Acidovorax</taxon>
    </lineage>
</organism>
<keyword evidence="2 6" id="KW-0812">Transmembrane</keyword>
<evidence type="ECO:0000256" key="4">
    <source>
        <dbReference type="ARBA" id="ARBA00023136"/>
    </source>
</evidence>
<dbReference type="Gene3D" id="3.30.1150.10">
    <property type="match status" value="1"/>
</dbReference>
<evidence type="ECO:0000256" key="2">
    <source>
        <dbReference type="ARBA" id="ARBA00022692"/>
    </source>
</evidence>
<dbReference type="GO" id="GO:0019534">
    <property type="term" value="F:toxin transmembrane transporter activity"/>
    <property type="evidence" value="ECO:0007669"/>
    <property type="project" value="InterPro"/>
</dbReference>
<proteinExistence type="predicted"/>
<dbReference type="GO" id="GO:0043213">
    <property type="term" value="P:bacteriocin transport"/>
    <property type="evidence" value="ECO:0007669"/>
    <property type="project" value="InterPro"/>
</dbReference>
<dbReference type="NCBIfam" id="TIGR02794">
    <property type="entry name" value="tolA_full"/>
    <property type="match status" value="1"/>
</dbReference>
<evidence type="ECO:0000256" key="6">
    <source>
        <dbReference type="SAM" id="Phobius"/>
    </source>
</evidence>
<feature type="region of interest" description="Disordered" evidence="5">
    <location>
        <begin position="48"/>
        <end position="243"/>
    </location>
</feature>
<evidence type="ECO:0000256" key="1">
    <source>
        <dbReference type="ARBA" id="ARBA00004167"/>
    </source>
</evidence>
<sequence>MHAHDDRDQFAPPAPPARLRAISLAVLVHLALIGALTWGVNWKASSDQPAVQAELWSAVPQQAAPPEVTPPTPPTPPQPPEPRPAPTPAPPPPPPPPPRAVEPDTREADIAIEREKKRLEQEKKARAEKLEREKRERERKEEEREERLEREKKEKLAEQKKAEQEKERQKKLAEEKRKAEEAKEAKEAAAKKQQRAEAEAKQLAAQREANLRRMQGLAGSEGNERSTGTAQRDSGPSGSYGGRVAAKVKPNIVYPDAISGNPRAEVEVRLAPDGTIVGKRLVQSSGNKAWDEAVLRALEKTETLPRDVDGRVPPSLTIGFRPQD</sequence>
<dbReference type="Pfam" id="PF13103">
    <property type="entry name" value="TonB_2"/>
    <property type="match status" value="1"/>
</dbReference>
<dbReference type="EMBL" id="JACHLK010000015">
    <property type="protein sequence ID" value="MBB6562984.1"/>
    <property type="molecule type" value="Genomic_DNA"/>
</dbReference>
<dbReference type="Proteomes" id="UP000575083">
    <property type="component" value="Unassembled WGS sequence"/>
</dbReference>
<feature type="compositionally biased region" description="Pro residues" evidence="5">
    <location>
        <begin position="67"/>
        <end position="100"/>
    </location>
</feature>
<dbReference type="RefSeq" id="WP_184863509.1">
    <property type="nucleotide sequence ID" value="NZ_JACHLK010000015.1"/>
</dbReference>
<dbReference type="InterPro" id="IPR014161">
    <property type="entry name" value="Tol-Pal_TolA"/>
</dbReference>
<evidence type="ECO:0000256" key="3">
    <source>
        <dbReference type="ARBA" id="ARBA00022989"/>
    </source>
</evidence>
<feature type="transmembrane region" description="Helical" evidence="6">
    <location>
        <begin position="21"/>
        <end position="40"/>
    </location>
</feature>
<comment type="subcellular location">
    <subcellularLocation>
        <location evidence="1">Membrane</location>
        <topology evidence="1">Single-pass membrane protein</topology>
    </subcellularLocation>
</comment>
<reference evidence="7 8" key="1">
    <citation type="submission" date="2020-08" db="EMBL/GenBank/DDBJ databases">
        <title>Functional genomics of gut bacteria from endangered species of beetles.</title>
        <authorList>
            <person name="Carlos-Shanley C."/>
        </authorList>
    </citation>
    <scope>NUCLEOTIDE SEQUENCE [LARGE SCALE GENOMIC DNA]</scope>
    <source>
        <strain evidence="7 8">S00198</strain>
    </source>
</reference>